<keyword evidence="3" id="KW-1185">Reference proteome</keyword>
<feature type="compositionally biased region" description="Basic and acidic residues" evidence="1">
    <location>
        <begin position="8"/>
        <end position="25"/>
    </location>
</feature>
<protein>
    <submittedName>
        <fullName evidence="2">Uncharacterized protein</fullName>
    </submittedName>
</protein>
<sequence>MIRLTVDAPDRQDESKLSEPDDMGRRVDARTFPDTVASPWAWVFLEFISLKWEGRITFSTLAMPWPANNSFIIISREQMSPSPTACAIDGASAHSKPQRLTVISFLSRGCRRIAPSDCRRRTEYRPVRVARCRDKVPATH</sequence>
<name>A0A8H4PAW0_9HYPO</name>
<organism evidence="2 3">
    <name type="scientific">Fusarium albosuccineum</name>
    <dbReference type="NCBI Taxonomy" id="1237068"/>
    <lineage>
        <taxon>Eukaryota</taxon>
        <taxon>Fungi</taxon>
        <taxon>Dikarya</taxon>
        <taxon>Ascomycota</taxon>
        <taxon>Pezizomycotina</taxon>
        <taxon>Sordariomycetes</taxon>
        <taxon>Hypocreomycetidae</taxon>
        <taxon>Hypocreales</taxon>
        <taxon>Nectriaceae</taxon>
        <taxon>Fusarium</taxon>
        <taxon>Fusarium decemcellulare species complex</taxon>
    </lineage>
</organism>
<dbReference type="Proteomes" id="UP000554235">
    <property type="component" value="Unassembled WGS sequence"/>
</dbReference>
<evidence type="ECO:0000313" key="3">
    <source>
        <dbReference type="Proteomes" id="UP000554235"/>
    </source>
</evidence>
<dbReference type="AlphaFoldDB" id="A0A8H4PAW0"/>
<evidence type="ECO:0000313" key="2">
    <source>
        <dbReference type="EMBL" id="KAF4463983.1"/>
    </source>
</evidence>
<gene>
    <name evidence="2" type="ORF">FALBO_9179</name>
</gene>
<proteinExistence type="predicted"/>
<reference evidence="2 3" key="1">
    <citation type="submission" date="2020-01" db="EMBL/GenBank/DDBJ databases">
        <title>Identification and distribution of gene clusters putatively required for synthesis of sphingolipid metabolism inhibitors in phylogenetically diverse species of the filamentous fungus Fusarium.</title>
        <authorList>
            <person name="Kim H.-S."/>
            <person name="Busman M."/>
            <person name="Brown D.W."/>
            <person name="Divon H."/>
            <person name="Uhlig S."/>
            <person name="Proctor R.H."/>
        </authorList>
    </citation>
    <scope>NUCLEOTIDE SEQUENCE [LARGE SCALE GENOMIC DNA]</scope>
    <source>
        <strain evidence="2 3">NRRL 20459</strain>
    </source>
</reference>
<comment type="caution">
    <text evidence="2">The sequence shown here is derived from an EMBL/GenBank/DDBJ whole genome shotgun (WGS) entry which is preliminary data.</text>
</comment>
<dbReference type="EMBL" id="JAADYS010001258">
    <property type="protein sequence ID" value="KAF4463983.1"/>
    <property type="molecule type" value="Genomic_DNA"/>
</dbReference>
<evidence type="ECO:0000256" key="1">
    <source>
        <dbReference type="SAM" id="MobiDB-lite"/>
    </source>
</evidence>
<feature type="region of interest" description="Disordered" evidence="1">
    <location>
        <begin position="1"/>
        <end position="25"/>
    </location>
</feature>
<accession>A0A8H4PAW0</accession>